<dbReference type="EMBL" id="JAGMVJ010000013">
    <property type="protein sequence ID" value="KAH7084006.1"/>
    <property type="molecule type" value="Genomic_DNA"/>
</dbReference>
<dbReference type="SMART" id="SM00066">
    <property type="entry name" value="GAL4"/>
    <property type="match status" value="1"/>
</dbReference>
<dbReference type="Gene3D" id="4.10.240.10">
    <property type="entry name" value="Zn(2)-C6 fungal-type DNA-binding domain"/>
    <property type="match status" value="1"/>
</dbReference>
<dbReference type="AlphaFoldDB" id="A0A8K0VXP2"/>
<dbReference type="CDD" id="cd12148">
    <property type="entry name" value="fungal_TF_MHR"/>
    <property type="match status" value="1"/>
</dbReference>
<dbReference type="InterPro" id="IPR001138">
    <property type="entry name" value="Zn2Cys6_DnaBD"/>
</dbReference>
<evidence type="ECO:0000256" key="1">
    <source>
        <dbReference type="ARBA" id="ARBA00023015"/>
    </source>
</evidence>
<dbReference type="PANTHER" id="PTHR47840">
    <property type="entry name" value="ZN(II)2CYS6 TRANSCRIPTION FACTOR (EUROFUNG)-RELATED"/>
    <property type="match status" value="1"/>
</dbReference>
<reference evidence="5" key="1">
    <citation type="journal article" date="2021" name="Nat. Commun.">
        <title>Genetic determinants of endophytism in the Arabidopsis root mycobiome.</title>
        <authorList>
            <person name="Mesny F."/>
            <person name="Miyauchi S."/>
            <person name="Thiergart T."/>
            <person name="Pickel B."/>
            <person name="Atanasova L."/>
            <person name="Karlsson M."/>
            <person name="Huettel B."/>
            <person name="Barry K.W."/>
            <person name="Haridas S."/>
            <person name="Chen C."/>
            <person name="Bauer D."/>
            <person name="Andreopoulos W."/>
            <person name="Pangilinan J."/>
            <person name="LaButti K."/>
            <person name="Riley R."/>
            <person name="Lipzen A."/>
            <person name="Clum A."/>
            <person name="Drula E."/>
            <person name="Henrissat B."/>
            <person name="Kohler A."/>
            <person name="Grigoriev I.V."/>
            <person name="Martin F.M."/>
            <person name="Hacquard S."/>
        </authorList>
    </citation>
    <scope>NUCLEOTIDE SEQUENCE</scope>
    <source>
        <strain evidence="5">MPI-SDFR-AT-0120</strain>
    </source>
</reference>
<dbReference type="GO" id="GO:0008270">
    <property type="term" value="F:zinc ion binding"/>
    <property type="evidence" value="ECO:0007669"/>
    <property type="project" value="InterPro"/>
</dbReference>
<keyword evidence="2" id="KW-0804">Transcription</keyword>
<sequence length="759" mass="83491">MFLFRPNSVELQVAGTIACDHSNSVSRDSLFHSLSSGLSKASIFLPRAFIPCSMTVIELSHNEPATKRRKVRKGTRNCWECKRRKVRCIFESTSDTSCINCTQRNSACISQEYDENTAQSEKPDEGTEARLRKMEEALARLAGARIPSASNTPIDFPGLESVTERTSDVSNFYPLSPPETDTTFALSPATSKTPLANNYTGLSRELVSAWPEPDDYERICELPICLSTHSHMMLCTPSAALEAQPSDSTLQMLQLPPPGSHPVLIARKLLLLASLLQGAVSCPRALDATRSRFTKIMSHAFDTATRLVTNNNSLVTSMEGIECIMIEAMILNYAGKLHQSWLTTHRAAAVAQLVGLHRGYKNTSLKILDSNTRADLDPDHLCFRIVEMDSYLSITLGLPMSSLSTPALTPQAIAKCQPVDRVSRLPCIISGHLLNFNGSFLDADEIDRLLLEVASAMPPQWWLAPTFQAKSSGSSDTFYEVSRLTYQVSYYHLVLRRHLPYILRHSPGSEYDNNKLAAATASREALSRYISFRLWNAGNFYCRGMDYLAFVAIVVLCLVHIVSRSALDAPAILGVSTQKVLESSHHSDRGLMERTLDILAGMEGDSIAMKLSQIMKHMLDVELDAANGAHYSALSGSSEHAAGEFDGTFVSNSATLRLQIPYFGTINLQRGVAIPSTGPLGTLPPMLGSDTGLAPDLEIGGKIPPSWTQESLNMYSTNKDSDDNGNFFDLDSQDDWTLQTINETLFNSLFSGFDDQSMQ</sequence>
<keyword evidence="6" id="KW-1185">Reference proteome</keyword>
<feature type="domain" description="Zn(2)-C6 fungal-type" evidence="4">
    <location>
        <begin position="72"/>
        <end position="119"/>
    </location>
</feature>
<dbReference type="OrthoDB" id="5392779at2759"/>
<dbReference type="PANTHER" id="PTHR47840:SF1">
    <property type="entry name" value="ZN(II)2CYS6 TRANSCRIPTION FACTOR (EUROFUNG)"/>
    <property type="match status" value="1"/>
</dbReference>
<evidence type="ECO:0000259" key="4">
    <source>
        <dbReference type="SMART" id="SM00066"/>
    </source>
</evidence>
<proteinExistence type="predicted"/>
<gene>
    <name evidence="5" type="ORF">FB567DRAFT_530413</name>
</gene>
<name>A0A8K0VXP2_9PLEO</name>
<dbReference type="CDD" id="cd00067">
    <property type="entry name" value="GAL4"/>
    <property type="match status" value="1"/>
</dbReference>
<evidence type="ECO:0000256" key="2">
    <source>
        <dbReference type="ARBA" id="ARBA00023163"/>
    </source>
</evidence>
<evidence type="ECO:0000256" key="3">
    <source>
        <dbReference type="ARBA" id="ARBA00023242"/>
    </source>
</evidence>
<accession>A0A8K0VXP2</accession>
<evidence type="ECO:0000313" key="6">
    <source>
        <dbReference type="Proteomes" id="UP000813461"/>
    </source>
</evidence>
<dbReference type="Proteomes" id="UP000813461">
    <property type="component" value="Unassembled WGS sequence"/>
</dbReference>
<keyword evidence="3" id="KW-0539">Nucleus</keyword>
<dbReference type="InterPro" id="IPR036864">
    <property type="entry name" value="Zn2-C6_fun-type_DNA-bd_sf"/>
</dbReference>
<dbReference type="GO" id="GO:0000981">
    <property type="term" value="F:DNA-binding transcription factor activity, RNA polymerase II-specific"/>
    <property type="evidence" value="ECO:0007669"/>
    <property type="project" value="InterPro"/>
</dbReference>
<organism evidence="5 6">
    <name type="scientific">Paraphoma chrysanthemicola</name>
    <dbReference type="NCBI Taxonomy" id="798071"/>
    <lineage>
        <taxon>Eukaryota</taxon>
        <taxon>Fungi</taxon>
        <taxon>Dikarya</taxon>
        <taxon>Ascomycota</taxon>
        <taxon>Pezizomycotina</taxon>
        <taxon>Dothideomycetes</taxon>
        <taxon>Pleosporomycetidae</taxon>
        <taxon>Pleosporales</taxon>
        <taxon>Pleosporineae</taxon>
        <taxon>Phaeosphaeriaceae</taxon>
        <taxon>Paraphoma</taxon>
    </lineage>
</organism>
<dbReference type="SUPFAM" id="SSF57701">
    <property type="entry name" value="Zn2/Cys6 DNA-binding domain"/>
    <property type="match status" value="1"/>
</dbReference>
<keyword evidence="1" id="KW-0805">Transcription regulation</keyword>
<evidence type="ECO:0000313" key="5">
    <source>
        <dbReference type="EMBL" id="KAH7084006.1"/>
    </source>
</evidence>
<protein>
    <recommendedName>
        <fullName evidence="4">Zn(2)-C6 fungal-type domain-containing protein</fullName>
    </recommendedName>
</protein>
<comment type="caution">
    <text evidence="5">The sequence shown here is derived from an EMBL/GenBank/DDBJ whole genome shotgun (WGS) entry which is preliminary data.</text>
</comment>